<evidence type="ECO:0000313" key="4">
    <source>
        <dbReference type="EMBL" id="SVD19905.1"/>
    </source>
</evidence>
<keyword evidence="1" id="KW-0645">Protease</keyword>
<dbReference type="PANTHER" id="PTHR43270:SF12">
    <property type="entry name" value="SUCCINYL-DIAMINOPIMELATE DESUCCINYLASE"/>
    <property type="match status" value="1"/>
</dbReference>
<feature type="non-terminal residue" evidence="4">
    <location>
        <position position="111"/>
    </location>
</feature>
<evidence type="ECO:0008006" key="5">
    <source>
        <dbReference type="Google" id="ProtNLM"/>
    </source>
</evidence>
<dbReference type="GO" id="GO:0046872">
    <property type="term" value="F:metal ion binding"/>
    <property type="evidence" value="ECO:0007669"/>
    <property type="project" value="UniProtKB-KW"/>
</dbReference>
<name>A0A382TDM6_9ZZZZ</name>
<dbReference type="AlphaFoldDB" id="A0A382TDM6"/>
<dbReference type="PANTHER" id="PTHR43270">
    <property type="entry name" value="BETA-ALA-HIS DIPEPTIDASE"/>
    <property type="match status" value="1"/>
</dbReference>
<dbReference type="Gene3D" id="3.40.630.10">
    <property type="entry name" value="Zn peptidases"/>
    <property type="match status" value="1"/>
</dbReference>
<dbReference type="SUPFAM" id="SSF53187">
    <property type="entry name" value="Zn-dependent exopeptidases"/>
    <property type="match status" value="1"/>
</dbReference>
<dbReference type="InterPro" id="IPR051458">
    <property type="entry name" value="Cyt/Met_Dipeptidase"/>
</dbReference>
<dbReference type="GO" id="GO:0006508">
    <property type="term" value="P:proteolysis"/>
    <property type="evidence" value="ECO:0007669"/>
    <property type="project" value="UniProtKB-KW"/>
</dbReference>
<sequence length="111" mass="12914">MIALHLLLHSARMQPVLDYLRAHGARFEEELCEYLRMPSVSAQSHHAKDMRATADWLVKHCRAIGLKVKKHITDFHPIVTARTPRMKSGEKRPHFMVYGHYDVQPPEPLHE</sequence>
<organism evidence="4">
    <name type="scientific">marine metagenome</name>
    <dbReference type="NCBI Taxonomy" id="408172"/>
    <lineage>
        <taxon>unclassified sequences</taxon>
        <taxon>metagenomes</taxon>
        <taxon>ecological metagenomes</taxon>
    </lineage>
</organism>
<protein>
    <recommendedName>
        <fullName evidence="5">Peptidase M20 dimerisation domain-containing protein</fullName>
    </recommendedName>
</protein>
<evidence type="ECO:0000256" key="1">
    <source>
        <dbReference type="ARBA" id="ARBA00022670"/>
    </source>
</evidence>
<dbReference type="EMBL" id="UINC01135635">
    <property type="protein sequence ID" value="SVD19905.1"/>
    <property type="molecule type" value="Genomic_DNA"/>
</dbReference>
<reference evidence="4" key="1">
    <citation type="submission" date="2018-05" db="EMBL/GenBank/DDBJ databases">
        <authorList>
            <person name="Lanie J.A."/>
            <person name="Ng W.-L."/>
            <person name="Kazmierczak K.M."/>
            <person name="Andrzejewski T.M."/>
            <person name="Davidsen T.M."/>
            <person name="Wayne K.J."/>
            <person name="Tettelin H."/>
            <person name="Glass J.I."/>
            <person name="Rusch D."/>
            <person name="Podicherti R."/>
            <person name="Tsui H.-C.T."/>
            <person name="Winkler M.E."/>
        </authorList>
    </citation>
    <scope>NUCLEOTIDE SEQUENCE</scope>
</reference>
<keyword evidence="3" id="KW-0378">Hydrolase</keyword>
<gene>
    <name evidence="4" type="ORF">METZ01_LOCUS372759</name>
</gene>
<evidence type="ECO:0000256" key="2">
    <source>
        <dbReference type="ARBA" id="ARBA00022723"/>
    </source>
</evidence>
<keyword evidence="2" id="KW-0479">Metal-binding</keyword>
<evidence type="ECO:0000256" key="3">
    <source>
        <dbReference type="ARBA" id="ARBA00022801"/>
    </source>
</evidence>
<dbReference type="GO" id="GO:0008233">
    <property type="term" value="F:peptidase activity"/>
    <property type="evidence" value="ECO:0007669"/>
    <property type="project" value="UniProtKB-KW"/>
</dbReference>
<accession>A0A382TDM6</accession>
<proteinExistence type="predicted"/>